<dbReference type="AlphaFoldDB" id="A0A0E2H1B6"/>
<feature type="domain" description="SpoVT-AbrB" evidence="2">
    <location>
        <begin position="1"/>
        <end position="47"/>
    </location>
</feature>
<dbReference type="Pfam" id="PF04014">
    <property type="entry name" value="MazE_antitoxin"/>
    <property type="match status" value="1"/>
</dbReference>
<gene>
    <name evidence="3" type="ORF">HMPREF1090_05842</name>
</gene>
<organism evidence="3 4">
    <name type="scientific">[Clostridium] clostridioforme 90A8</name>
    <dbReference type="NCBI Taxonomy" id="999408"/>
    <lineage>
        <taxon>Bacteria</taxon>
        <taxon>Bacillati</taxon>
        <taxon>Bacillota</taxon>
        <taxon>Clostridia</taxon>
        <taxon>Lachnospirales</taxon>
        <taxon>Lachnospiraceae</taxon>
        <taxon>Enterocloster</taxon>
    </lineage>
</organism>
<sequence>MEYKRITSKGGVNIPVKLRRSMGIEPRDAIELEVNDRNELVIRAYQARCIYCGSEEIHLKKNGKGVCRACADQLVDEYVKQKRKEPA</sequence>
<dbReference type="HOGENOM" id="CLU_158484_0_1_9"/>
<protein>
    <recommendedName>
        <fullName evidence="2">SpoVT-AbrB domain-containing protein</fullName>
    </recommendedName>
</protein>
<dbReference type="EMBL" id="AGYR01000088">
    <property type="protein sequence ID" value="ENZ04817.1"/>
    <property type="molecule type" value="Genomic_DNA"/>
</dbReference>
<evidence type="ECO:0000256" key="1">
    <source>
        <dbReference type="PROSITE-ProRule" id="PRU01076"/>
    </source>
</evidence>
<evidence type="ECO:0000313" key="3">
    <source>
        <dbReference type="EMBL" id="ENZ04817.1"/>
    </source>
</evidence>
<dbReference type="SMART" id="SM00966">
    <property type="entry name" value="SpoVT_AbrB"/>
    <property type="match status" value="1"/>
</dbReference>
<dbReference type="Gene3D" id="2.10.260.10">
    <property type="match status" value="1"/>
</dbReference>
<comment type="caution">
    <text evidence="3">The sequence shown here is derived from an EMBL/GenBank/DDBJ whole genome shotgun (WGS) entry which is preliminary data.</text>
</comment>
<evidence type="ECO:0000313" key="4">
    <source>
        <dbReference type="Proteomes" id="UP000013085"/>
    </source>
</evidence>
<accession>A0A0E2H1B6</accession>
<dbReference type="PROSITE" id="PS51740">
    <property type="entry name" value="SPOVT_ABRB"/>
    <property type="match status" value="1"/>
</dbReference>
<dbReference type="InterPro" id="IPR037914">
    <property type="entry name" value="SpoVT-AbrB_sf"/>
</dbReference>
<name>A0A0E2H1B6_9FIRM</name>
<dbReference type="PATRIC" id="fig|999408.3.peg.6253"/>
<dbReference type="GO" id="GO:0003677">
    <property type="term" value="F:DNA binding"/>
    <property type="evidence" value="ECO:0007669"/>
    <property type="project" value="UniProtKB-UniRule"/>
</dbReference>
<dbReference type="Proteomes" id="UP000013085">
    <property type="component" value="Unassembled WGS sequence"/>
</dbReference>
<keyword evidence="1" id="KW-0238">DNA-binding</keyword>
<dbReference type="RefSeq" id="WP_002572734.1">
    <property type="nucleotide sequence ID" value="NZ_KB851007.1"/>
</dbReference>
<dbReference type="SUPFAM" id="SSF89447">
    <property type="entry name" value="AbrB/MazE/MraZ-like"/>
    <property type="match status" value="1"/>
</dbReference>
<reference evidence="3 4" key="1">
    <citation type="submission" date="2013-01" db="EMBL/GenBank/DDBJ databases">
        <title>The Genome Sequence of Clostridium clostridioforme 90A8.</title>
        <authorList>
            <consortium name="The Broad Institute Genome Sequencing Platform"/>
            <person name="Earl A."/>
            <person name="Ward D."/>
            <person name="Feldgarden M."/>
            <person name="Gevers D."/>
            <person name="Courvalin P."/>
            <person name="Lambert T."/>
            <person name="Walker B."/>
            <person name="Young S.K."/>
            <person name="Zeng Q."/>
            <person name="Gargeya S."/>
            <person name="Fitzgerald M."/>
            <person name="Haas B."/>
            <person name="Abouelleil A."/>
            <person name="Alvarado L."/>
            <person name="Arachchi H.M."/>
            <person name="Berlin A.M."/>
            <person name="Chapman S.B."/>
            <person name="Dewar J."/>
            <person name="Goldberg J."/>
            <person name="Griggs A."/>
            <person name="Gujja S."/>
            <person name="Hansen M."/>
            <person name="Howarth C."/>
            <person name="Imamovic A."/>
            <person name="Larimer J."/>
            <person name="McCowan C."/>
            <person name="Murphy C."/>
            <person name="Neiman D."/>
            <person name="Pearson M."/>
            <person name="Priest M."/>
            <person name="Roberts A."/>
            <person name="Saif S."/>
            <person name="Shea T."/>
            <person name="Sisk P."/>
            <person name="Sykes S."/>
            <person name="Wortman J."/>
            <person name="Nusbaum C."/>
            <person name="Birren B."/>
        </authorList>
    </citation>
    <scope>NUCLEOTIDE SEQUENCE [LARGE SCALE GENOMIC DNA]</scope>
    <source>
        <strain evidence="3 4">90A8</strain>
    </source>
</reference>
<dbReference type="InterPro" id="IPR007159">
    <property type="entry name" value="SpoVT-AbrB_dom"/>
</dbReference>
<evidence type="ECO:0000259" key="2">
    <source>
        <dbReference type="PROSITE" id="PS51740"/>
    </source>
</evidence>
<proteinExistence type="predicted"/>